<sequence length="180" mass="21209">MSSNSNQRKYKYFSDIIGDSYKEWMNTKIILDGGTGTGKTYFVLNILGKYARSQKKTILYLCNRSKLRNQVYDRIRELKLRGTVYVTSYQALQKKIQQNEAIPQYDYIISDECHYFTTDARFNDYTDIAYNFVMEQQTSTVLLISATAKSFFQNLINSGKVESKNYYKLDKDYSYVKKLY</sequence>
<dbReference type="Proteomes" id="UP000283928">
    <property type="component" value="Unassembled WGS sequence"/>
</dbReference>
<dbReference type="Gene3D" id="3.40.50.300">
    <property type="entry name" value="P-loop containing nucleotide triphosphate hydrolases"/>
    <property type="match status" value="1"/>
</dbReference>
<dbReference type="PROSITE" id="PS51192">
    <property type="entry name" value="HELICASE_ATP_BIND_1"/>
    <property type="match status" value="1"/>
</dbReference>
<protein>
    <submittedName>
        <fullName evidence="2">DUF2075 domain-containing protein</fullName>
    </submittedName>
</protein>
<dbReference type="SUPFAM" id="SSF52540">
    <property type="entry name" value="P-loop containing nucleoside triphosphate hydrolases"/>
    <property type="match status" value="1"/>
</dbReference>
<dbReference type="SMART" id="SM00487">
    <property type="entry name" value="DEXDc"/>
    <property type="match status" value="1"/>
</dbReference>
<dbReference type="InterPro" id="IPR050742">
    <property type="entry name" value="Helicase_Restrict-Modif_Enz"/>
</dbReference>
<evidence type="ECO:0000259" key="1">
    <source>
        <dbReference type="PROSITE" id="PS51192"/>
    </source>
</evidence>
<gene>
    <name evidence="2" type="ORF">DW723_18245</name>
</gene>
<accession>A0A414K4U5</accession>
<dbReference type="InterPro" id="IPR027417">
    <property type="entry name" value="P-loop_NTPase"/>
</dbReference>
<evidence type="ECO:0000313" key="3">
    <source>
        <dbReference type="Proteomes" id="UP000283928"/>
    </source>
</evidence>
<dbReference type="InterPro" id="IPR014001">
    <property type="entry name" value="Helicase_ATP-bd"/>
</dbReference>
<dbReference type="EMBL" id="QSKO01000066">
    <property type="protein sequence ID" value="RHE68069.1"/>
    <property type="molecule type" value="Genomic_DNA"/>
</dbReference>
<organism evidence="2 3">
    <name type="scientific">Blautia obeum</name>
    <dbReference type="NCBI Taxonomy" id="40520"/>
    <lineage>
        <taxon>Bacteria</taxon>
        <taxon>Bacillati</taxon>
        <taxon>Bacillota</taxon>
        <taxon>Clostridia</taxon>
        <taxon>Lachnospirales</taxon>
        <taxon>Lachnospiraceae</taxon>
        <taxon>Blautia</taxon>
    </lineage>
</organism>
<dbReference type="PANTHER" id="PTHR47396:SF1">
    <property type="entry name" value="ATP-DEPENDENT HELICASE IRC3-RELATED"/>
    <property type="match status" value="1"/>
</dbReference>
<feature type="domain" description="Helicase ATP-binding" evidence="1">
    <location>
        <begin position="20"/>
        <end position="166"/>
    </location>
</feature>
<proteinExistence type="predicted"/>
<dbReference type="AlphaFoldDB" id="A0A414K4U5"/>
<dbReference type="PANTHER" id="PTHR47396">
    <property type="entry name" value="TYPE I RESTRICTION ENZYME ECOKI R PROTEIN"/>
    <property type="match status" value="1"/>
</dbReference>
<reference evidence="2 3" key="1">
    <citation type="submission" date="2018-08" db="EMBL/GenBank/DDBJ databases">
        <title>A genome reference for cultivated species of the human gut microbiota.</title>
        <authorList>
            <person name="Zou Y."/>
            <person name="Xue W."/>
            <person name="Luo G."/>
        </authorList>
    </citation>
    <scope>NUCLEOTIDE SEQUENCE [LARGE SCALE GENOMIC DNA]</scope>
    <source>
        <strain evidence="2 3">AM27-32LB</strain>
    </source>
</reference>
<name>A0A414K4U5_9FIRM</name>
<dbReference type="GO" id="GO:0005829">
    <property type="term" value="C:cytosol"/>
    <property type="evidence" value="ECO:0007669"/>
    <property type="project" value="TreeGrafter"/>
</dbReference>
<dbReference type="Pfam" id="PF09848">
    <property type="entry name" value="SLFN-g3_helicase"/>
    <property type="match status" value="1"/>
</dbReference>
<dbReference type="InterPro" id="IPR018647">
    <property type="entry name" value="SLFN_3-like_DNA/RNA_helicase"/>
</dbReference>
<evidence type="ECO:0000313" key="2">
    <source>
        <dbReference type="EMBL" id="RHE68069.1"/>
    </source>
</evidence>
<comment type="caution">
    <text evidence="2">The sequence shown here is derived from an EMBL/GenBank/DDBJ whole genome shotgun (WGS) entry which is preliminary data.</text>
</comment>